<dbReference type="InterPro" id="IPR038516">
    <property type="entry name" value="AAR2_N_sf"/>
</dbReference>
<evidence type="ECO:0000313" key="6">
    <source>
        <dbReference type="Proteomes" id="UP000324800"/>
    </source>
</evidence>
<dbReference type="PANTHER" id="PTHR12689:SF4">
    <property type="entry name" value="PROTEIN AAR2 HOMOLOG"/>
    <property type="match status" value="1"/>
</dbReference>
<dbReference type="PANTHER" id="PTHR12689">
    <property type="entry name" value="A1 CISTRON SPLICING FACTOR AAR2-RELATED"/>
    <property type="match status" value="1"/>
</dbReference>
<dbReference type="OrthoDB" id="201752at2759"/>
<evidence type="ECO:0000313" key="5">
    <source>
        <dbReference type="EMBL" id="KAA6382691.1"/>
    </source>
</evidence>
<dbReference type="AlphaFoldDB" id="A0A5J4VJF5"/>
<name>A0A5J4VJF5_9EUKA</name>
<evidence type="ECO:0008006" key="7">
    <source>
        <dbReference type="Google" id="ProtNLM"/>
    </source>
</evidence>
<feature type="domain" description="AAR2 N-terminal" evidence="4">
    <location>
        <begin position="27"/>
        <end position="94"/>
    </location>
</feature>
<proteinExistence type="inferred from homology"/>
<gene>
    <name evidence="5" type="ORF">EZS28_021783</name>
</gene>
<dbReference type="CDD" id="cd13777">
    <property type="entry name" value="Aar2_N"/>
    <property type="match status" value="1"/>
</dbReference>
<feature type="domain" description="AAR2 C-terminal" evidence="3">
    <location>
        <begin position="259"/>
        <end position="349"/>
    </location>
</feature>
<dbReference type="Proteomes" id="UP000324800">
    <property type="component" value="Unassembled WGS sequence"/>
</dbReference>
<dbReference type="CDD" id="cd13778">
    <property type="entry name" value="Aar2_C"/>
    <property type="match status" value="1"/>
</dbReference>
<evidence type="ECO:0000259" key="4">
    <source>
        <dbReference type="Pfam" id="PF20981"/>
    </source>
</evidence>
<dbReference type="InterPro" id="IPR007946">
    <property type="entry name" value="AAR2"/>
</dbReference>
<evidence type="ECO:0000256" key="1">
    <source>
        <dbReference type="ARBA" id="ARBA00006281"/>
    </source>
</evidence>
<accession>A0A5J4VJF5</accession>
<organism evidence="5 6">
    <name type="scientific">Streblomastix strix</name>
    <dbReference type="NCBI Taxonomy" id="222440"/>
    <lineage>
        <taxon>Eukaryota</taxon>
        <taxon>Metamonada</taxon>
        <taxon>Preaxostyla</taxon>
        <taxon>Oxymonadida</taxon>
        <taxon>Streblomastigidae</taxon>
        <taxon>Streblomastix</taxon>
    </lineage>
</organism>
<sequence length="473" mass="54856">MINNQHHSFIKGDTFLNTKSSSDLPAALIVIGVENRVLQFGMDMNYWITNGRFKGVGDIPPGVHYIHYRQIDIKNQSQHNSFTLSFFHIFKPGDKEDVEKKQRWDELTSCIDNDLIQQLTPVCGFIDPCAEQLVGISNIKTKDLNNFNSYERKAFDRLHDQYFTNMSESDNQQSEEMECDPFTFLVSPTAYQMYKSQEFGVNVEQSGEQIQKIALICKLEQENTEMRQILEEEQLEQEDDDDELINISQYQADSITNECERNIGEFQFAFLAFSIGQSYTSLIHWKRLFHMLCTSNPNIQTDNSIQTIHPINVNILLQYPNLAILFLHTIHQHIEMWKDDEIGGDYNSDLNEYEEVNNNVSKDQQLKLAQSKSEKIGISNQDSEDENESTEDYSDDLRFAQGQFKDDINSEDDEFQELNDELTEQFDAFNMLPNLNDDEDVTNDDEDKPIIVSEDELAYFGLSYNDEGRRSPL</sequence>
<feature type="region of interest" description="Disordered" evidence="2">
    <location>
        <begin position="371"/>
        <end position="394"/>
    </location>
</feature>
<dbReference type="Pfam" id="PF20981">
    <property type="entry name" value="AAR2_1st"/>
    <property type="match status" value="1"/>
</dbReference>
<comment type="caution">
    <text evidence="5">The sequence shown here is derived from an EMBL/GenBank/DDBJ whole genome shotgun (WGS) entry which is preliminary data.</text>
</comment>
<dbReference type="Pfam" id="PF05282">
    <property type="entry name" value="AAR2"/>
    <property type="match status" value="1"/>
</dbReference>
<evidence type="ECO:0000259" key="3">
    <source>
        <dbReference type="Pfam" id="PF05282"/>
    </source>
</evidence>
<dbReference type="GO" id="GO:0000244">
    <property type="term" value="P:spliceosomal tri-snRNP complex assembly"/>
    <property type="evidence" value="ECO:0007669"/>
    <property type="project" value="TreeGrafter"/>
</dbReference>
<dbReference type="Gene3D" id="2.60.34.20">
    <property type="match status" value="1"/>
</dbReference>
<feature type="compositionally biased region" description="Acidic residues" evidence="2">
    <location>
        <begin position="382"/>
        <end position="394"/>
    </location>
</feature>
<reference evidence="5 6" key="1">
    <citation type="submission" date="2019-03" db="EMBL/GenBank/DDBJ databases">
        <title>Single cell metagenomics reveals metabolic interactions within the superorganism composed of flagellate Streblomastix strix and complex community of Bacteroidetes bacteria on its surface.</title>
        <authorList>
            <person name="Treitli S.C."/>
            <person name="Kolisko M."/>
            <person name="Husnik F."/>
            <person name="Keeling P."/>
            <person name="Hampl V."/>
        </authorList>
    </citation>
    <scope>NUCLEOTIDE SEQUENCE [LARGE SCALE GENOMIC DNA]</scope>
    <source>
        <strain evidence="5">ST1C</strain>
    </source>
</reference>
<comment type="similarity">
    <text evidence="1">Belongs to the AAR2 family.</text>
</comment>
<dbReference type="Gene3D" id="1.25.40.550">
    <property type="entry name" value="Aar2, C-terminal domain-like"/>
    <property type="match status" value="1"/>
</dbReference>
<evidence type="ECO:0000256" key="2">
    <source>
        <dbReference type="SAM" id="MobiDB-lite"/>
    </source>
</evidence>
<protein>
    <recommendedName>
        <fullName evidence="7">AAR2 protein</fullName>
    </recommendedName>
</protein>
<dbReference type="InterPro" id="IPR033647">
    <property type="entry name" value="Aar2_N"/>
</dbReference>
<dbReference type="InterPro" id="IPR038514">
    <property type="entry name" value="AAR2_C_sf"/>
</dbReference>
<dbReference type="InterPro" id="IPR033648">
    <property type="entry name" value="AAR2_C"/>
</dbReference>
<dbReference type="EMBL" id="SNRW01006642">
    <property type="protein sequence ID" value="KAA6382691.1"/>
    <property type="molecule type" value="Genomic_DNA"/>
</dbReference>